<organism evidence="1 2">
    <name type="scientific">Treponema primitia (strain ATCC BAA-887 / DSM 12427 / ZAS-2)</name>
    <dbReference type="NCBI Taxonomy" id="545694"/>
    <lineage>
        <taxon>Bacteria</taxon>
        <taxon>Pseudomonadati</taxon>
        <taxon>Spirochaetota</taxon>
        <taxon>Spirochaetia</taxon>
        <taxon>Spirochaetales</taxon>
        <taxon>Treponemataceae</taxon>
        <taxon>Treponema</taxon>
    </lineage>
</organism>
<sequence length="122" mass="13439">MATIYSLTTLELDESQKKALVDELTSALGQIYTKGLSLYFTKVKPEDTIGDAKNQLLFFVCVPPYITLEKKRLTIKILNDAAIRGAGYKGKLKVIVLFQYHDDDGVGKDGLLFADAKAAAHN</sequence>
<dbReference type="KEGG" id="tpi:TREPR_3025"/>
<dbReference type="eggNOG" id="ENOG50340IR">
    <property type="taxonomic scope" value="Bacteria"/>
</dbReference>
<proteinExistence type="predicted"/>
<dbReference type="AlphaFoldDB" id="F5YNF8"/>
<dbReference type="HOGENOM" id="CLU_2037039_0_0_12"/>
<protein>
    <submittedName>
        <fullName evidence="1">Uncharacterized protein</fullName>
    </submittedName>
</protein>
<dbReference type="STRING" id="545694.TREPR_3025"/>
<name>F5YNF8_TREPZ</name>
<gene>
    <name evidence="1" type="ordered locus">TREPR_3025</name>
</gene>
<reference evidence="2" key="1">
    <citation type="submission" date="2009-12" db="EMBL/GenBank/DDBJ databases">
        <title>Complete sequence of Treponema primitia strain ZAS-2.</title>
        <authorList>
            <person name="Tetu S.G."/>
            <person name="Matson E."/>
            <person name="Ren Q."/>
            <person name="Seshadri R."/>
            <person name="Elbourne L."/>
            <person name="Hassan K.A."/>
            <person name="Durkin A."/>
            <person name="Radune D."/>
            <person name="Mohamoud Y."/>
            <person name="Shay R."/>
            <person name="Jin S."/>
            <person name="Zhang X."/>
            <person name="Lucey K."/>
            <person name="Ballor N.R."/>
            <person name="Ottesen E."/>
            <person name="Rosenthal R."/>
            <person name="Allen A."/>
            <person name="Leadbetter J.R."/>
            <person name="Paulsen I.T."/>
        </authorList>
    </citation>
    <scope>NUCLEOTIDE SEQUENCE [LARGE SCALE GENOMIC DNA]</scope>
    <source>
        <strain evidence="2">ATCC BAA-887 / DSM 12427 / ZAS-2</strain>
    </source>
</reference>
<dbReference type="EMBL" id="CP001843">
    <property type="protein sequence ID" value="AEF84339.1"/>
    <property type="molecule type" value="Genomic_DNA"/>
</dbReference>
<keyword evidence="2" id="KW-1185">Reference proteome</keyword>
<dbReference type="RefSeq" id="WP_015707230.1">
    <property type="nucleotide sequence ID" value="NC_015578.1"/>
</dbReference>
<reference evidence="1 2" key="2">
    <citation type="journal article" date="2011" name="ISME J.">
        <title>RNA-seq reveals cooperative metabolic interactions between two termite-gut spirochete species in co-culture.</title>
        <authorList>
            <person name="Rosenthal A.Z."/>
            <person name="Matson E.G."/>
            <person name="Eldar A."/>
            <person name="Leadbetter J.R."/>
        </authorList>
    </citation>
    <scope>NUCLEOTIDE SEQUENCE [LARGE SCALE GENOMIC DNA]</scope>
    <source>
        <strain evidence="2">ATCC BAA-887 / DSM 12427 / ZAS-2</strain>
    </source>
</reference>
<dbReference type="Proteomes" id="UP000009223">
    <property type="component" value="Chromosome"/>
</dbReference>
<evidence type="ECO:0000313" key="2">
    <source>
        <dbReference type="Proteomes" id="UP000009223"/>
    </source>
</evidence>
<evidence type="ECO:0000313" key="1">
    <source>
        <dbReference type="EMBL" id="AEF84339.1"/>
    </source>
</evidence>
<accession>F5YNF8</accession>